<dbReference type="EC" id="4.2.1.149" evidence="5"/>
<protein>
    <submittedName>
        <fullName evidence="5">Crotonobetainyl-CoA hydratase</fullName>
        <ecNumber evidence="5">4.2.1.149</ecNumber>
    </submittedName>
</protein>
<evidence type="ECO:0000256" key="1">
    <source>
        <dbReference type="ARBA" id="ARBA00005254"/>
    </source>
</evidence>
<dbReference type="CDD" id="cd06558">
    <property type="entry name" value="crotonase-like"/>
    <property type="match status" value="1"/>
</dbReference>
<dbReference type="Proteomes" id="UP001229651">
    <property type="component" value="Unassembled WGS sequence"/>
</dbReference>
<dbReference type="PANTHER" id="PTHR11941">
    <property type="entry name" value="ENOYL-COA HYDRATASE-RELATED"/>
    <property type="match status" value="1"/>
</dbReference>
<keyword evidence="6" id="KW-1185">Reference proteome</keyword>
<dbReference type="EMBL" id="JAUSUT010000001">
    <property type="protein sequence ID" value="MDQ0382453.1"/>
    <property type="molecule type" value="Genomic_DNA"/>
</dbReference>
<comment type="similarity">
    <text evidence="1 4">Belongs to the enoyl-CoA hydratase/isomerase family.</text>
</comment>
<dbReference type="InterPro" id="IPR014748">
    <property type="entry name" value="Enoyl-CoA_hydra_C"/>
</dbReference>
<accession>A0ABU0F4M6</accession>
<sequence length="360" mass="38100">MSVKTNLLVGGRNADTRVHEDIWMVGKSCPAIDVGAASVLLYITDHDTGAFPNGSRGRERADRLRPARMVRPWMAEHAKAQRSEEAMTDPATATVVPTAGGDAVRVELHGHVLLVTINRPDARNAVNTQVTLGIGEALDYAEDQTDVWVVIVTGAGEKAFCAGQDLKQAAAGVHLDDPRVERWGFAGFVRHAISKPVIAAVNGFALGGGTEIVLASDLAVAVDTASFGLPEVKRGIYAGAGGAFRLGRQIPVKIAMEAILTGEPISAQRASELGLVNRVVPAGELLDAAFELAGRVMANAPVAVQASKRIARGITNGAVVAEQPDWERSQVEGKNVITSADAQEGMRAFAEKRVPRWQGK</sequence>
<comment type="caution">
    <text evidence="5">The sequence shown here is derived from an EMBL/GenBank/DDBJ whole genome shotgun (WGS) entry which is preliminary data.</text>
</comment>
<dbReference type="Gene3D" id="3.90.226.10">
    <property type="entry name" value="2-enoyl-CoA Hydratase, Chain A, domain 1"/>
    <property type="match status" value="1"/>
</dbReference>
<dbReference type="GO" id="GO:0016829">
    <property type="term" value="F:lyase activity"/>
    <property type="evidence" value="ECO:0007669"/>
    <property type="project" value="UniProtKB-KW"/>
</dbReference>
<evidence type="ECO:0000256" key="4">
    <source>
        <dbReference type="RuleBase" id="RU003707"/>
    </source>
</evidence>
<organism evidence="5 6">
    <name type="scientific">Amycolatopsis thermophila</name>
    <dbReference type="NCBI Taxonomy" id="206084"/>
    <lineage>
        <taxon>Bacteria</taxon>
        <taxon>Bacillati</taxon>
        <taxon>Actinomycetota</taxon>
        <taxon>Actinomycetes</taxon>
        <taxon>Pseudonocardiales</taxon>
        <taxon>Pseudonocardiaceae</taxon>
        <taxon>Amycolatopsis</taxon>
    </lineage>
</organism>
<evidence type="ECO:0000256" key="3">
    <source>
        <dbReference type="ARBA" id="ARBA00023239"/>
    </source>
</evidence>
<dbReference type="SUPFAM" id="SSF52096">
    <property type="entry name" value="ClpP/crotonase"/>
    <property type="match status" value="1"/>
</dbReference>
<dbReference type="PANTHER" id="PTHR11941:SF169">
    <property type="entry name" value="(7AS)-7A-METHYL-1,5-DIOXO-2,3,5,6,7,7A-HEXAHYDRO-1H-INDENE-CARBOXYL-COA HYDROLASE"/>
    <property type="match status" value="1"/>
</dbReference>
<evidence type="ECO:0000313" key="6">
    <source>
        <dbReference type="Proteomes" id="UP001229651"/>
    </source>
</evidence>
<keyword evidence="2" id="KW-0443">Lipid metabolism</keyword>
<dbReference type="InterPro" id="IPR001753">
    <property type="entry name" value="Enoyl-CoA_hydra/iso"/>
</dbReference>
<dbReference type="Pfam" id="PF00378">
    <property type="entry name" value="ECH_1"/>
    <property type="match status" value="1"/>
</dbReference>
<dbReference type="InterPro" id="IPR029045">
    <property type="entry name" value="ClpP/crotonase-like_dom_sf"/>
</dbReference>
<keyword evidence="3 5" id="KW-0456">Lyase</keyword>
<reference evidence="5 6" key="1">
    <citation type="submission" date="2023-07" db="EMBL/GenBank/DDBJ databases">
        <title>Sequencing the genomes of 1000 actinobacteria strains.</title>
        <authorList>
            <person name="Klenk H.-P."/>
        </authorList>
    </citation>
    <scope>NUCLEOTIDE SEQUENCE [LARGE SCALE GENOMIC DNA]</scope>
    <source>
        <strain evidence="5 6">DSM 45805</strain>
    </source>
</reference>
<dbReference type="PROSITE" id="PS00166">
    <property type="entry name" value="ENOYL_COA_HYDRATASE"/>
    <property type="match status" value="1"/>
</dbReference>
<proteinExistence type="inferred from homology"/>
<dbReference type="NCBIfam" id="NF006100">
    <property type="entry name" value="PRK08252.1"/>
    <property type="match status" value="1"/>
</dbReference>
<evidence type="ECO:0000313" key="5">
    <source>
        <dbReference type="EMBL" id="MDQ0382453.1"/>
    </source>
</evidence>
<name>A0ABU0F4M6_9PSEU</name>
<evidence type="ECO:0000256" key="2">
    <source>
        <dbReference type="ARBA" id="ARBA00023098"/>
    </source>
</evidence>
<gene>
    <name evidence="5" type="ORF">FB470_006447</name>
</gene>
<dbReference type="Gene3D" id="1.10.12.10">
    <property type="entry name" value="Lyase 2-enoyl-coa Hydratase, Chain A, domain 2"/>
    <property type="match status" value="1"/>
</dbReference>
<dbReference type="InterPro" id="IPR018376">
    <property type="entry name" value="Enoyl-CoA_hyd/isom_CS"/>
</dbReference>